<keyword evidence="1" id="KW-0812">Transmembrane</keyword>
<feature type="transmembrane region" description="Helical" evidence="1">
    <location>
        <begin position="46"/>
        <end position="70"/>
    </location>
</feature>
<dbReference type="Proteomes" id="UP000249046">
    <property type="component" value="Unassembled WGS sequence"/>
</dbReference>
<keyword evidence="1" id="KW-0472">Membrane</keyword>
<name>A0A2W5KWQ8_9GAMM</name>
<reference evidence="2 3" key="1">
    <citation type="submission" date="2017-08" db="EMBL/GenBank/DDBJ databases">
        <title>Infants hospitalized years apart are colonized by the same room-sourced microbial strains.</title>
        <authorList>
            <person name="Brooks B."/>
            <person name="Olm M.R."/>
            <person name="Firek B.A."/>
            <person name="Baker R."/>
            <person name="Thomas B.C."/>
            <person name="Morowitz M.J."/>
            <person name="Banfield J.F."/>
        </authorList>
    </citation>
    <scope>NUCLEOTIDE SEQUENCE [LARGE SCALE GENOMIC DNA]</scope>
    <source>
        <strain evidence="2">S2_005_003_R2_42</strain>
    </source>
</reference>
<evidence type="ECO:0000313" key="2">
    <source>
        <dbReference type="EMBL" id="PZQ19828.1"/>
    </source>
</evidence>
<comment type="caution">
    <text evidence="2">The sequence shown here is derived from an EMBL/GenBank/DDBJ whole genome shotgun (WGS) entry which is preliminary data.</text>
</comment>
<organism evidence="2 3">
    <name type="scientific">Rhodanobacter denitrificans</name>
    <dbReference type="NCBI Taxonomy" id="666685"/>
    <lineage>
        <taxon>Bacteria</taxon>
        <taxon>Pseudomonadati</taxon>
        <taxon>Pseudomonadota</taxon>
        <taxon>Gammaproteobacteria</taxon>
        <taxon>Lysobacterales</taxon>
        <taxon>Rhodanobacteraceae</taxon>
        <taxon>Rhodanobacter</taxon>
    </lineage>
</organism>
<proteinExistence type="predicted"/>
<feature type="transmembrane region" description="Helical" evidence="1">
    <location>
        <begin position="82"/>
        <end position="102"/>
    </location>
</feature>
<gene>
    <name evidence="2" type="ORF">DI564_00880</name>
</gene>
<sequence length="123" mass="12349">MQRLFSMFPHGMPGIALALLRIGAAATVLAGMDTDAGASWSTAGLAVLAVGLVAGVATPPLAGLGALHALFTLIGGGRAEPLAGGLGVLVCAALALLGPGAYSLDALRYGRRRLALPPPRRRR</sequence>
<evidence type="ECO:0000313" key="3">
    <source>
        <dbReference type="Proteomes" id="UP000249046"/>
    </source>
</evidence>
<evidence type="ECO:0000256" key="1">
    <source>
        <dbReference type="SAM" id="Phobius"/>
    </source>
</evidence>
<accession>A0A2W5KWQ8</accession>
<dbReference type="AlphaFoldDB" id="A0A2W5KWQ8"/>
<protein>
    <submittedName>
        <fullName evidence="2">Uncharacterized protein</fullName>
    </submittedName>
</protein>
<dbReference type="EMBL" id="QFPO01000001">
    <property type="protein sequence ID" value="PZQ19828.1"/>
    <property type="molecule type" value="Genomic_DNA"/>
</dbReference>
<keyword evidence="1" id="KW-1133">Transmembrane helix</keyword>